<dbReference type="InterPro" id="IPR006084">
    <property type="entry name" value="XPG/Rad2"/>
</dbReference>
<keyword evidence="1" id="KW-0238">DNA-binding</keyword>
<accession>A0A9P3HJJ1</accession>
<dbReference type="EMBL" id="BQFW01000014">
    <property type="protein sequence ID" value="GJJ77879.1"/>
    <property type="molecule type" value="Genomic_DNA"/>
</dbReference>
<evidence type="ECO:0000313" key="4">
    <source>
        <dbReference type="EMBL" id="GJJ77879.1"/>
    </source>
</evidence>
<protein>
    <recommendedName>
        <fullName evidence="3">Cas12f1-like TNB domain-containing protein</fullName>
    </recommendedName>
</protein>
<dbReference type="PANTHER" id="PTHR11081">
    <property type="entry name" value="FLAP ENDONUCLEASE FAMILY MEMBER"/>
    <property type="match status" value="1"/>
</dbReference>
<comment type="caution">
    <text evidence="4">The sequence shown here is derived from an EMBL/GenBank/DDBJ whole genome shotgun (WGS) entry which is preliminary data.</text>
</comment>
<dbReference type="Pfam" id="PF07282">
    <property type="entry name" value="Cas12f1-like_TNB"/>
    <property type="match status" value="1"/>
</dbReference>
<reference evidence="4" key="1">
    <citation type="submission" date="2021-11" db="EMBL/GenBank/DDBJ databases">
        <authorList>
            <person name="Herlambang A."/>
            <person name="Guo Y."/>
            <person name="Takashima Y."/>
            <person name="Nishizawa T."/>
        </authorList>
    </citation>
    <scope>NUCLEOTIDE SEQUENCE</scope>
    <source>
        <strain evidence="4">E1425</strain>
    </source>
</reference>
<feature type="region of interest" description="Disordered" evidence="2">
    <location>
        <begin position="1097"/>
        <end position="1116"/>
    </location>
</feature>
<organism evidence="4 5">
    <name type="scientific">Entomortierella parvispora</name>
    <dbReference type="NCBI Taxonomy" id="205924"/>
    <lineage>
        <taxon>Eukaryota</taxon>
        <taxon>Fungi</taxon>
        <taxon>Fungi incertae sedis</taxon>
        <taxon>Mucoromycota</taxon>
        <taxon>Mortierellomycotina</taxon>
        <taxon>Mortierellomycetes</taxon>
        <taxon>Mortierellales</taxon>
        <taxon>Mortierellaceae</taxon>
        <taxon>Entomortierella</taxon>
    </lineage>
</organism>
<sequence>MGVTSTWPYLANIEGLEYPEVVPKDVFPRVHIDIPAILFALARSIRCNKIFLEMKNHMNSSANLEAPYFLPAEISLFLTKVPPLETDAIKSNTEFLSLIGSESTLPPVPSAIFEIDISAAIDKTLSKKFSKDQGILHFDGARTIQKTYARQKRDRSRIGAIAAFVHKASSVLFHLAHLQSQVSLKTAAGKAKPTKNQLLRLVKRIRGPLLKAWINTKAMTRKDWDTLGNQLGSKGWKVHVCTGEADVCISRHAEEEQEDTVVASADSDNIFHGATYVLRKSPQGGRYYKYDVGAILGSLELSYEQWQAVAVLAENDYDRKVPGLSLTKIVETIRDMDEIPDMPKAFDYIKKFCSQNSIDQAVFENSVDIFIDNKEDTDAGIILEDNAAKLVDHLMLHIVNEVSKLRYRNKRTKPTARSSASSLPVVLEGGSPSRTETQQGFLRFMRDRKRPDYLSKIRHHDRTAWLEGLRPGWSRNERPVGLYDQSIGPPKVHPVTPNATHTSNSDNQTGSPPLATDLVNQNLEGDNPAGSSSIPTAATSQKRPLSQEASQKKKKKTNEKKAATSKPIYNRSSRKARHAVNKQMGDLASSAGSVVATRREHDTTHIKATLETTFSQVALQPGSLCSTLYKGLESQMKGSTSLEVQNTYRSTRTIMMDLVKANSDAIWSAIAVLQDYALSIFKSYPTLDEDDVKKRKDALGPVYTSQIFVYHVVRALWKWNDLTDATLAQLKCEGTQRLAFAVVLEFKKKHSNQQASGIPFDPFTKRPEKAVSAKFLESCARSAHDLICSLVLRNVGELKQRVLVQQIQFSKSEQGRLFLDSIEGTGRSKLHDPISVHLLLNTLLRPDSQVALFPVVAFKDRDLDLTEREFVDACRHIKPTQTTKSALGAIFSGTVAAAEQRAIAHRGELFFNFFMSKNTSYRRGTALMNPAMNSERALFFPDSRLRIQTELEHLDEYTSIDKTLCALLRECSSLAKKQDPGLADSQDLLQRISVFQGQWSQLPGNPPPTIANIHTASGSISNALKSMEVELQRLKDILSNMSATQQRQLRDVTLHGLHARSSSSAENTPRRHYVPTGVIKTDGHNLHVLAFDLTTLRPKKNTKSNPSPTSSGYQHNIPAVAPEESFLALPSALPFAASSALPSSLDIYDSELWTSPDPVLEESPPGSETENPNEGPSVGYGNPGQGQVVQPNLTGVKAAAVHAKTLPYVQDLFSTAQRVQSLGGPHFIGIGVDPGSAKPASVVAVHTKYPDFSQTLDITDTVAKDIQKRYMGCLNAKKKTHGIDKLENTLIADVAPVQVKVTQENGTTVCDWRAAASALYSNHLDWLRPRLATFEKLRTFYGSISFKKDLYDMKTAIRSDRSLVCAAAIKMAHIPHPNIPPTEVQEYRETPAVLGIGDGDFGGRKEKTLDELARTANANGIPAVNLPEFRSSQFCSRCCFRAVQQGRSILCENCSWDIDRDHNAGENLARCLGTQLQTQTWPAPFDKALAKVHSRE</sequence>
<keyword evidence="5" id="KW-1185">Reference proteome</keyword>
<dbReference type="OrthoDB" id="2446503at2759"/>
<gene>
    <name evidence="4" type="ORF">EMPS_10238</name>
</gene>
<feature type="domain" description="Cas12f1-like TNB" evidence="3">
    <location>
        <begin position="1412"/>
        <end position="1467"/>
    </location>
</feature>
<evidence type="ECO:0000313" key="5">
    <source>
        <dbReference type="Proteomes" id="UP000827284"/>
    </source>
</evidence>
<dbReference type="Gene3D" id="3.40.50.1010">
    <property type="entry name" value="5'-nuclease"/>
    <property type="match status" value="1"/>
</dbReference>
<dbReference type="SUPFAM" id="SSF88723">
    <property type="entry name" value="PIN domain-like"/>
    <property type="match status" value="1"/>
</dbReference>
<feature type="compositionally biased region" description="Polar residues" evidence="2">
    <location>
        <begin position="518"/>
        <end position="544"/>
    </location>
</feature>
<proteinExistence type="predicted"/>
<evidence type="ECO:0000256" key="2">
    <source>
        <dbReference type="SAM" id="MobiDB-lite"/>
    </source>
</evidence>
<name>A0A9P3HJJ1_9FUNG</name>
<feature type="region of interest" description="Disordered" evidence="2">
    <location>
        <begin position="1058"/>
        <end position="1077"/>
    </location>
</feature>
<reference evidence="4" key="2">
    <citation type="journal article" date="2022" name="Microbiol. Resour. Announc.">
        <title>Whole-Genome Sequence of Entomortierella parvispora E1425, a Mucoromycotan Fungus Associated with Burkholderiaceae-Related Endosymbiotic Bacteria.</title>
        <authorList>
            <person name="Herlambang A."/>
            <person name="Guo Y."/>
            <person name="Takashima Y."/>
            <person name="Narisawa K."/>
            <person name="Ohta H."/>
            <person name="Nishizawa T."/>
        </authorList>
    </citation>
    <scope>NUCLEOTIDE SEQUENCE</scope>
    <source>
        <strain evidence="4">E1425</strain>
    </source>
</reference>
<dbReference type="InterPro" id="IPR010095">
    <property type="entry name" value="Cas12f1-like_TNB"/>
</dbReference>
<evidence type="ECO:0000256" key="1">
    <source>
        <dbReference type="ARBA" id="ARBA00023125"/>
    </source>
</evidence>
<evidence type="ECO:0000259" key="3">
    <source>
        <dbReference type="Pfam" id="PF07282"/>
    </source>
</evidence>
<feature type="compositionally biased region" description="Polar residues" evidence="2">
    <location>
        <begin position="497"/>
        <end position="511"/>
    </location>
</feature>
<feature type="region of interest" description="Disordered" evidence="2">
    <location>
        <begin position="410"/>
        <end position="437"/>
    </location>
</feature>
<dbReference type="InterPro" id="IPR029060">
    <property type="entry name" value="PIN-like_dom_sf"/>
</dbReference>
<dbReference type="Proteomes" id="UP000827284">
    <property type="component" value="Unassembled WGS sequence"/>
</dbReference>
<feature type="compositionally biased region" description="Polar residues" evidence="2">
    <location>
        <begin position="1103"/>
        <end position="1114"/>
    </location>
</feature>
<feature type="region of interest" description="Disordered" evidence="2">
    <location>
        <begin position="480"/>
        <end position="579"/>
    </location>
</feature>
<dbReference type="GO" id="GO:0003677">
    <property type="term" value="F:DNA binding"/>
    <property type="evidence" value="ECO:0007669"/>
    <property type="project" value="UniProtKB-KW"/>
</dbReference>
<feature type="region of interest" description="Disordered" evidence="2">
    <location>
        <begin position="1155"/>
        <end position="1190"/>
    </location>
</feature>